<gene>
    <name evidence="1" type="ORF">GCM10009765_37590</name>
</gene>
<name>A0ABN2HAQ8_9ACTN</name>
<sequence>MASYFWDDGSGLSGDTGNPAGGQGMHKGIFASPSWPLGTQGYVLYNGRRADFMIGDRGPGFPSDHGIMLDIDGETYAQLTGGHWNTETHLVDGFGPGHIQVTYVITEWGTGTGVKGLPEPFSTGAWRVHDSRPNLPAPTVVPPVTGPAKSQSLVEHTVVADANTSAVVGVASHHALVADPVVAPASVVSAMVGIGAAAMFVRIRRPGGIAAPAGKHRHTTGRHRRGAMTIGFRPAFAM</sequence>
<comment type="caution">
    <text evidence="1">The sequence shown here is derived from an EMBL/GenBank/DDBJ whole genome shotgun (WGS) entry which is preliminary data.</text>
</comment>
<dbReference type="EMBL" id="BAAANY010000013">
    <property type="protein sequence ID" value="GAA1684730.1"/>
    <property type="molecule type" value="Genomic_DNA"/>
</dbReference>
<organism evidence="1 2">
    <name type="scientific">Fodinicola feengrottensis</name>
    <dbReference type="NCBI Taxonomy" id="435914"/>
    <lineage>
        <taxon>Bacteria</taxon>
        <taxon>Bacillati</taxon>
        <taxon>Actinomycetota</taxon>
        <taxon>Actinomycetes</taxon>
        <taxon>Mycobacteriales</taxon>
        <taxon>Fodinicola</taxon>
    </lineage>
</organism>
<keyword evidence="2" id="KW-1185">Reference proteome</keyword>
<evidence type="ECO:0000313" key="2">
    <source>
        <dbReference type="Proteomes" id="UP001500618"/>
    </source>
</evidence>
<reference evidence="1 2" key="1">
    <citation type="journal article" date="2019" name="Int. J. Syst. Evol. Microbiol.">
        <title>The Global Catalogue of Microorganisms (GCM) 10K type strain sequencing project: providing services to taxonomists for standard genome sequencing and annotation.</title>
        <authorList>
            <consortium name="The Broad Institute Genomics Platform"/>
            <consortium name="The Broad Institute Genome Sequencing Center for Infectious Disease"/>
            <person name="Wu L."/>
            <person name="Ma J."/>
        </authorList>
    </citation>
    <scope>NUCLEOTIDE SEQUENCE [LARGE SCALE GENOMIC DNA]</scope>
    <source>
        <strain evidence="1 2">JCM 14718</strain>
    </source>
</reference>
<dbReference type="Proteomes" id="UP001500618">
    <property type="component" value="Unassembled WGS sequence"/>
</dbReference>
<evidence type="ECO:0000313" key="1">
    <source>
        <dbReference type="EMBL" id="GAA1684730.1"/>
    </source>
</evidence>
<protein>
    <submittedName>
        <fullName evidence="1">Uncharacterized protein</fullName>
    </submittedName>
</protein>
<proteinExistence type="predicted"/>
<accession>A0ABN2HAQ8</accession>